<keyword evidence="5" id="KW-0753">Steroid metabolism</keyword>
<name>A0A8C9F0S0_PAVCR</name>
<protein>
    <submittedName>
        <fullName evidence="7">Cytochrome P450 family 7 subfamily A member 1</fullName>
    </submittedName>
</protein>
<evidence type="ECO:0000256" key="3">
    <source>
        <dbReference type="ARBA" id="ARBA00022723"/>
    </source>
</evidence>
<dbReference type="Proteomes" id="UP000694428">
    <property type="component" value="Unplaced"/>
</dbReference>
<dbReference type="InterPro" id="IPR002403">
    <property type="entry name" value="Cyt_P450_E_grp-IV"/>
</dbReference>
<keyword evidence="5" id="KW-0443">Lipid metabolism</keyword>
<dbReference type="PANTHER" id="PTHR24304">
    <property type="entry name" value="CYTOCHROME P450 FAMILY 7"/>
    <property type="match status" value="1"/>
</dbReference>
<evidence type="ECO:0000313" key="7">
    <source>
        <dbReference type="Ensembl" id="ENSPSTP00000008525.1"/>
    </source>
</evidence>
<dbReference type="InterPro" id="IPR036396">
    <property type="entry name" value="Cyt_P450_sf"/>
</dbReference>
<evidence type="ECO:0000256" key="2">
    <source>
        <dbReference type="ARBA" id="ARBA00022617"/>
    </source>
</evidence>
<dbReference type="GO" id="GO:0006699">
    <property type="term" value="P:bile acid biosynthetic process"/>
    <property type="evidence" value="ECO:0007669"/>
    <property type="project" value="UniProtKB-UniPathway"/>
</dbReference>
<dbReference type="Gene3D" id="1.10.630.10">
    <property type="entry name" value="Cytochrome P450"/>
    <property type="match status" value="2"/>
</dbReference>
<evidence type="ECO:0000256" key="5">
    <source>
        <dbReference type="ARBA" id="ARBA00023221"/>
    </source>
</evidence>
<dbReference type="GO" id="GO:0005506">
    <property type="term" value="F:iron ion binding"/>
    <property type="evidence" value="ECO:0007669"/>
    <property type="project" value="InterPro"/>
</dbReference>
<feature type="binding site" description="axial binding residue" evidence="6">
    <location>
        <position position="288"/>
    </location>
    <ligand>
        <name>heme</name>
        <dbReference type="ChEBI" id="CHEBI:30413"/>
    </ligand>
    <ligandPart>
        <name>Fe</name>
        <dbReference type="ChEBI" id="CHEBI:18248"/>
    </ligandPart>
</feature>
<accession>A0A8C9F0S0</accession>
<dbReference type="PANTHER" id="PTHR24304:SF1">
    <property type="entry name" value="CYTOCHROME P450 7A1"/>
    <property type="match status" value="1"/>
</dbReference>
<keyword evidence="4 6" id="KW-0408">Iron</keyword>
<organism evidence="7 8">
    <name type="scientific">Pavo cristatus</name>
    <name type="common">Indian peafowl</name>
    <name type="synonym">Blue peafowl</name>
    <dbReference type="NCBI Taxonomy" id="9049"/>
    <lineage>
        <taxon>Eukaryota</taxon>
        <taxon>Metazoa</taxon>
        <taxon>Chordata</taxon>
        <taxon>Craniata</taxon>
        <taxon>Vertebrata</taxon>
        <taxon>Euteleostomi</taxon>
        <taxon>Archelosauria</taxon>
        <taxon>Archosauria</taxon>
        <taxon>Dinosauria</taxon>
        <taxon>Saurischia</taxon>
        <taxon>Theropoda</taxon>
        <taxon>Coelurosauria</taxon>
        <taxon>Aves</taxon>
        <taxon>Neognathae</taxon>
        <taxon>Galloanserae</taxon>
        <taxon>Galliformes</taxon>
        <taxon>Phasianidae</taxon>
        <taxon>Phasianinae</taxon>
        <taxon>Pavo</taxon>
    </lineage>
</organism>
<dbReference type="GO" id="GO:0042632">
    <property type="term" value="P:cholesterol homeostasis"/>
    <property type="evidence" value="ECO:0007669"/>
    <property type="project" value="TreeGrafter"/>
</dbReference>
<dbReference type="Ensembl" id="ENSPSTT00000008949.1">
    <property type="protein sequence ID" value="ENSPSTP00000008525.1"/>
    <property type="gene ID" value="ENSPSTG00000005988.1"/>
</dbReference>
<proteinExistence type="inferred from homology"/>
<sequence>FRLDIKKKSFTVRVLSGTGCPEMWWVPRPWRLSRPGWKGIDPAEGNTTENFHHTFIRTLQGNALDALIEAMMENLQYVMLQSRASKFQPNTWVTEGLYTFCCQVMFESGFLTLFEREFDRIFPALVAGLPIHLFKSAHSAREKLGEALLHKNLLKRDNLSELVMLLPTFLLPHGHIHTDSVVTISFPLPIDSIIKEAMRLSSASMTFRVAKEDFTLHLENSFYNIRKDDIVALYPQLLHFDPEIYADPLTFKYDRYLKENKEEKTDFYRNGRKLKYYYMPFGAGIAKCPGRLFAVHEIKQFLVLIFSYFEIDLVDSNVQCPSLDQSRAGLGILQPSNDIDFRYRLKCL</sequence>
<evidence type="ECO:0000313" key="8">
    <source>
        <dbReference type="Proteomes" id="UP000694428"/>
    </source>
</evidence>
<keyword evidence="2 6" id="KW-0349">Heme</keyword>
<reference evidence="7" key="1">
    <citation type="submission" date="2025-08" db="UniProtKB">
        <authorList>
            <consortium name="Ensembl"/>
        </authorList>
    </citation>
    <scope>IDENTIFICATION</scope>
</reference>
<dbReference type="UniPathway" id="UPA00221"/>
<evidence type="ECO:0000256" key="4">
    <source>
        <dbReference type="ARBA" id="ARBA00023004"/>
    </source>
</evidence>
<evidence type="ECO:0000256" key="6">
    <source>
        <dbReference type="PIRSR" id="PIRSR602403-1"/>
    </source>
</evidence>
<dbReference type="Pfam" id="PF00067">
    <property type="entry name" value="p450"/>
    <property type="match status" value="1"/>
</dbReference>
<dbReference type="InterPro" id="IPR050529">
    <property type="entry name" value="CYP450_sterol_14alpha_dmase"/>
</dbReference>
<keyword evidence="8" id="KW-1185">Reference proteome</keyword>
<dbReference type="AlphaFoldDB" id="A0A8C9F0S0"/>
<comment type="cofactor">
    <cofactor evidence="6">
        <name>heme</name>
        <dbReference type="ChEBI" id="CHEBI:30413"/>
    </cofactor>
</comment>
<dbReference type="GO" id="GO:0008123">
    <property type="term" value="F:cholesterol 7-alpha-monooxygenase activity"/>
    <property type="evidence" value="ECO:0007669"/>
    <property type="project" value="TreeGrafter"/>
</dbReference>
<evidence type="ECO:0000256" key="1">
    <source>
        <dbReference type="ARBA" id="ARBA00010617"/>
    </source>
</evidence>
<keyword evidence="3 6" id="KW-0479">Metal-binding</keyword>
<dbReference type="GO" id="GO:0020037">
    <property type="term" value="F:heme binding"/>
    <property type="evidence" value="ECO:0007669"/>
    <property type="project" value="InterPro"/>
</dbReference>
<dbReference type="PRINTS" id="PR00465">
    <property type="entry name" value="EP450IV"/>
</dbReference>
<dbReference type="SUPFAM" id="SSF48264">
    <property type="entry name" value="Cytochrome P450"/>
    <property type="match status" value="1"/>
</dbReference>
<dbReference type="InterPro" id="IPR001128">
    <property type="entry name" value="Cyt_P450"/>
</dbReference>
<reference evidence="7" key="2">
    <citation type="submission" date="2025-09" db="UniProtKB">
        <authorList>
            <consortium name="Ensembl"/>
        </authorList>
    </citation>
    <scope>IDENTIFICATION</scope>
</reference>
<comment type="similarity">
    <text evidence="1">Belongs to the cytochrome P450 family.</text>
</comment>